<dbReference type="RefSeq" id="WP_183556603.1">
    <property type="nucleotide sequence ID" value="NZ_JACHBX010000005.1"/>
</dbReference>
<dbReference type="InterPro" id="IPR001279">
    <property type="entry name" value="Metallo-B-lactamas"/>
</dbReference>
<dbReference type="SUPFAM" id="SSF56281">
    <property type="entry name" value="Metallo-hydrolase/oxidoreductase"/>
    <property type="match status" value="1"/>
</dbReference>
<evidence type="ECO:0000313" key="2">
    <source>
        <dbReference type="EMBL" id="MBB6135845.1"/>
    </source>
</evidence>
<feature type="domain" description="Metallo-beta-lactamase" evidence="1">
    <location>
        <begin position="44"/>
        <end position="108"/>
    </location>
</feature>
<evidence type="ECO:0000313" key="3">
    <source>
        <dbReference type="Proteomes" id="UP000540787"/>
    </source>
</evidence>
<name>A0A7W9X3N2_9BURK</name>
<proteinExistence type="predicted"/>
<accession>A0A7W9X3N2</accession>
<dbReference type="PANTHER" id="PTHR30619:SF1">
    <property type="entry name" value="RECOMBINATION PROTEIN 2"/>
    <property type="match status" value="1"/>
</dbReference>
<dbReference type="InterPro" id="IPR036866">
    <property type="entry name" value="RibonucZ/Hydroxyglut_hydro"/>
</dbReference>
<sequence length="517" mass="57999">MTNTKPYKLNMSFDNLLSAITRRIRDNPKTPRLSIRLYRHGLGDCSLLRFSQADGSTYNVLIDCGLINAAGGAKETMGQVVSDISQACNNRIDVVVMTHEHWDHVSGFSTQKALFDKIDIGEAWYAWTEDPTHALGMRLRSERAKKVAALTAAVQAFRSNPTSPIATSRADSINSVLQFFGATTDPTDESEPATPASPIGRTRKAFDYFVNRNGVKVRYLQPTKTPFSLANIPGVRIFVLGPPEDETFIKKSAPTKSGREVYEMAAEADLADNVRDAFIRMAALPESLSDGHADCPFDLAWHQSPDMIRSTISPELRVLLEQTWDQPDEEWRRIKDDWTHVAETLALNLDNHTNNTSLVLAFEFIDSGEVFLFPADAQVGNWLSWQRMQWTLSEDSGSTRVTANDLLRRTVFYKVGHHGSHNATLRELGLEQMHSDDLIAYIPVVQQQARKSGWTGMPFPPLVQRLREKTQGRLLQADDLDLPSDDVLRGLSSTAKAKFRNTTLLDPNKLFVELTYF</sequence>
<dbReference type="AlphaFoldDB" id="A0A7W9X3N2"/>
<dbReference type="Gene3D" id="3.60.15.10">
    <property type="entry name" value="Ribonuclease Z/Hydroxyacylglutathione hydrolase-like"/>
    <property type="match status" value="1"/>
</dbReference>
<evidence type="ECO:0000259" key="1">
    <source>
        <dbReference type="Pfam" id="PF00753"/>
    </source>
</evidence>
<protein>
    <recommendedName>
        <fullName evidence="1">Metallo-beta-lactamase domain-containing protein</fullName>
    </recommendedName>
</protein>
<dbReference type="Proteomes" id="UP000540787">
    <property type="component" value="Unassembled WGS sequence"/>
</dbReference>
<reference evidence="2 3" key="1">
    <citation type="submission" date="2020-08" db="EMBL/GenBank/DDBJ databases">
        <title>The Agave Microbiome: Exploring the role of microbial communities in plant adaptations to desert environments.</title>
        <authorList>
            <person name="Partida-Martinez L.P."/>
        </authorList>
    </citation>
    <scope>NUCLEOTIDE SEQUENCE [LARGE SCALE GENOMIC DNA]</scope>
    <source>
        <strain evidence="2 3">AT3.2</strain>
    </source>
</reference>
<dbReference type="EMBL" id="JACHBX010000005">
    <property type="protein sequence ID" value="MBB6135845.1"/>
    <property type="molecule type" value="Genomic_DNA"/>
</dbReference>
<dbReference type="InterPro" id="IPR052159">
    <property type="entry name" value="Competence_DNA_uptake"/>
</dbReference>
<dbReference type="Pfam" id="PF00753">
    <property type="entry name" value="Lactamase_B"/>
    <property type="match status" value="1"/>
</dbReference>
<comment type="caution">
    <text evidence="2">The sequence shown here is derived from an EMBL/GenBank/DDBJ whole genome shotgun (WGS) entry which is preliminary data.</text>
</comment>
<organism evidence="2 3">
    <name type="scientific">Massilia aurea</name>
    <dbReference type="NCBI Taxonomy" id="373040"/>
    <lineage>
        <taxon>Bacteria</taxon>
        <taxon>Pseudomonadati</taxon>
        <taxon>Pseudomonadota</taxon>
        <taxon>Betaproteobacteria</taxon>
        <taxon>Burkholderiales</taxon>
        <taxon>Oxalobacteraceae</taxon>
        <taxon>Telluria group</taxon>
        <taxon>Massilia</taxon>
    </lineage>
</organism>
<gene>
    <name evidence="2" type="ORF">HD842_004022</name>
</gene>
<dbReference type="PANTHER" id="PTHR30619">
    <property type="entry name" value="DNA INTERNALIZATION/COMPETENCE PROTEIN COMEC/REC2"/>
    <property type="match status" value="1"/>
</dbReference>
<keyword evidence="3" id="KW-1185">Reference proteome</keyword>